<evidence type="ECO:0000256" key="4">
    <source>
        <dbReference type="ARBA" id="ARBA00022692"/>
    </source>
</evidence>
<feature type="transmembrane region" description="Helical" evidence="8">
    <location>
        <begin position="151"/>
        <end position="171"/>
    </location>
</feature>
<evidence type="ECO:0000256" key="1">
    <source>
        <dbReference type="ARBA" id="ARBA00004651"/>
    </source>
</evidence>
<feature type="transmembrane region" description="Helical" evidence="8">
    <location>
        <begin position="215"/>
        <end position="235"/>
    </location>
</feature>
<dbReference type="EMBL" id="FNVU01000033">
    <property type="protein sequence ID" value="SEG95396.1"/>
    <property type="molecule type" value="Genomic_DNA"/>
</dbReference>
<keyword evidence="4 8" id="KW-0812">Transmembrane</keyword>
<organism evidence="10 11">
    <name type="scientific">Actinacidiphila yanglinensis</name>
    <dbReference type="NCBI Taxonomy" id="310779"/>
    <lineage>
        <taxon>Bacteria</taxon>
        <taxon>Bacillati</taxon>
        <taxon>Actinomycetota</taxon>
        <taxon>Actinomycetes</taxon>
        <taxon>Kitasatosporales</taxon>
        <taxon>Streptomycetaceae</taxon>
        <taxon>Actinacidiphila</taxon>
    </lineage>
</organism>
<comment type="similarity">
    <text evidence="2">Belongs to the EamA transporter family.</text>
</comment>
<feature type="transmembrane region" description="Helical" evidence="8">
    <location>
        <begin position="92"/>
        <end position="110"/>
    </location>
</feature>
<feature type="domain" description="EamA" evidence="9">
    <location>
        <begin position="10"/>
        <end position="138"/>
    </location>
</feature>
<dbReference type="Proteomes" id="UP000236754">
    <property type="component" value="Unassembled WGS sequence"/>
</dbReference>
<evidence type="ECO:0000256" key="3">
    <source>
        <dbReference type="ARBA" id="ARBA00022475"/>
    </source>
</evidence>
<feature type="transmembrane region" description="Helical" evidence="8">
    <location>
        <begin position="67"/>
        <end position="86"/>
    </location>
</feature>
<dbReference type="SUPFAM" id="SSF103481">
    <property type="entry name" value="Multidrug resistance efflux transporter EmrE"/>
    <property type="match status" value="2"/>
</dbReference>
<reference evidence="10 11" key="1">
    <citation type="submission" date="2016-10" db="EMBL/GenBank/DDBJ databases">
        <authorList>
            <person name="de Groot N.N."/>
        </authorList>
    </citation>
    <scope>NUCLEOTIDE SEQUENCE [LARGE SCALE GENOMIC DNA]</scope>
    <source>
        <strain evidence="10 11">CGMCC 4.2023</strain>
    </source>
</reference>
<dbReference type="PANTHER" id="PTHR42920:SF5">
    <property type="entry name" value="EAMA DOMAIN-CONTAINING PROTEIN"/>
    <property type="match status" value="1"/>
</dbReference>
<protein>
    <submittedName>
        <fullName evidence="10">Permease of the drug/metabolite transporter (DMT) superfamily</fullName>
    </submittedName>
</protein>
<dbReference type="PANTHER" id="PTHR42920">
    <property type="entry name" value="OS03G0707200 PROTEIN-RELATED"/>
    <property type="match status" value="1"/>
</dbReference>
<feature type="region of interest" description="Disordered" evidence="7">
    <location>
        <begin position="329"/>
        <end position="361"/>
    </location>
</feature>
<evidence type="ECO:0000313" key="11">
    <source>
        <dbReference type="Proteomes" id="UP000236754"/>
    </source>
</evidence>
<keyword evidence="11" id="KW-1185">Reference proteome</keyword>
<evidence type="ECO:0000259" key="9">
    <source>
        <dbReference type="Pfam" id="PF00892"/>
    </source>
</evidence>
<feature type="transmembrane region" description="Helical" evidence="8">
    <location>
        <begin position="122"/>
        <end position="145"/>
    </location>
</feature>
<evidence type="ECO:0000256" key="2">
    <source>
        <dbReference type="ARBA" id="ARBA00007362"/>
    </source>
</evidence>
<name>A0A1H6EEK8_9ACTN</name>
<dbReference type="InterPro" id="IPR037185">
    <property type="entry name" value="EmrE-like"/>
</dbReference>
<keyword evidence="3" id="KW-1003">Cell membrane</keyword>
<evidence type="ECO:0000313" key="10">
    <source>
        <dbReference type="EMBL" id="SEG95396.1"/>
    </source>
</evidence>
<evidence type="ECO:0000256" key="8">
    <source>
        <dbReference type="SAM" id="Phobius"/>
    </source>
</evidence>
<feature type="transmembrane region" description="Helical" evidence="8">
    <location>
        <begin position="266"/>
        <end position="283"/>
    </location>
</feature>
<dbReference type="Pfam" id="PF00892">
    <property type="entry name" value="EamA"/>
    <property type="match status" value="2"/>
</dbReference>
<feature type="transmembrane region" description="Helical" evidence="8">
    <location>
        <begin position="242"/>
        <end position="260"/>
    </location>
</feature>
<gene>
    <name evidence="10" type="ORF">SAMN05216223_13345</name>
</gene>
<dbReference type="AlphaFoldDB" id="A0A1H6EEK8"/>
<dbReference type="RefSeq" id="WP_200823571.1">
    <property type="nucleotide sequence ID" value="NZ_FNVU01000033.1"/>
</dbReference>
<comment type="subcellular location">
    <subcellularLocation>
        <location evidence="1">Cell membrane</location>
        <topology evidence="1">Multi-pass membrane protein</topology>
    </subcellularLocation>
</comment>
<feature type="transmembrane region" description="Helical" evidence="8">
    <location>
        <begin position="35"/>
        <end position="55"/>
    </location>
</feature>
<feature type="domain" description="EamA" evidence="9">
    <location>
        <begin position="148"/>
        <end position="281"/>
    </location>
</feature>
<dbReference type="InterPro" id="IPR000620">
    <property type="entry name" value="EamA_dom"/>
</dbReference>
<evidence type="ECO:0000256" key="6">
    <source>
        <dbReference type="ARBA" id="ARBA00023136"/>
    </source>
</evidence>
<keyword evidence="6 8" id="KW-0472">Membrane</keyword>
<sequence length="361" mass="37848">MPVARRTDATLFVIALVWGSSYLAAKTATGALPVTSVLFARYAISALACGAFVTARRARRRWTRTELRAGSLLGVTQAAVLVLETYGVAHTSAANAGLIISLTIVLTPLLDRTAGDRRLPRTFFAAAGLCVLAVGLLTSSTGLHAPRLGDALILAAAVVRAGHVALVGRLTARRPMHALHLTTVQTVVGSALFLPPALTHLPDLARSSATTWSQLVYLALFCSVFAFLAQTWAVQRTSASRASLLLGTEPIWAVAIGISFGGERLTALAFLGAVLMVAGTYWGQAIERAHRAKAGERTARPGGHAAALRCNAAGKSARMVRCPSARVREGVPAPAASPQRDHAVARIRPAGPARTGEREPP</sequence>
<proteinExistence type="inferred from homology"/>
<evidence type="ECO:0000256" key="7">
    <source>
        <dbReference type="SAM" id="MobiDB-lite"/>
    </source>
</evidence>
<accession>A0A1H6EEK8</accession>
<dbReference type="InterPro" id="IPR051258">
    <property type="entry name" value="Diverse_Substrate_Transporter"/>
</dbReference>
<dbReference type="GO" id="GO:0005886">
    <property type="term" value="C:plasma membrane"/>
    <property type="evidence" value="ECO:0007669"/>
    <property type="project" value="UniProtKB-SubCell"/>
</dbReference>
<feature type="transmembrane region" description="Helical" evidence="8">
    <location>
        <begin position="178"/>
        <end position="195"/>
    </location>
</feature>
<keyword evidence="5 8" id="KW-1133">Transmembrane helix</keyword>
<evidence type="ECO:0000256" key="5">
    <source>
        <dbReference type="ARBA" id="ARBA00022989"/>
    </source>
</evidence>